<dbReference type="Proteomes" id="UP000885664">
    <property type="component" value="Unassembled WGS sequence"/>
</dbReference>
<comment type="caution">
    <text evidence="2">The sequence shown here is derived from an EMBL/GenBank/DDBJ whole genome shotgun (WGS) entry which is preliminary data.</text>
</comment>
<protein>
    <submittedName>
        <fullName evidence="2">Uncharacterized protein</fullName>
    </submittedName>
</protein>
<organism evidence="2">
    <name type="scientific">Fervidicoccus fontis</name>
    <dbReference type="NCBI Taxonomy" id="683846"/>
    <lineage>
        <taxon>Archaea</taxon>
        <taxon>Thermoproteota</taxon>
        <taxon>Thermoprotei</taxon>
        <taxon>Fervidicoccales</taxon>
        <taxon>Fervidicoccaceae</taxon>
        <taxon>Fervidicoccus</taxon>
    </lineage>
</organism>
<sequence>MREVSYFTLAYNGKRYHGFQIQPGLETIEGCVLSALADASCFDEISKITYSHGGRTDRGVSAIGQIISLSLPEKCFPERAMKVIEDKCNDVYVWGYRDSLPPDFKIRYWALWREYIYIDKKKNYRSQLEELKKVVNQVLSLKTLSPFYRNFKLDRFGKYYFSRVILKIELKEFDDFLILIVRAQSFPFHFVRRLISFLRNYESELSFQDNLNGWPGGEAEAENLILMRVMTNYYHKQTYTLEKIMEMIISSMFSSSSELLLNLFDFLSAAWDP</sequence>
<dbReference type="GO" id="GO:1990481">
    <property type="term" value="P:mRNA pseudouridine synthesis"/>
    <property type="evidence" value="ECO:0007669"/>
    <property type="project" value="TreeGrafter"/>
</dbReference>
<dbReference type="GO" id="GO:0005737">
    <property type="term" value="C:cytoplasm"/>
    <property type="evidence" value="ECO:0007669"/>
    <property type="project" value="TreeGrafter"/>
</dbReference>
<dbReference type="SUPFAM" id="SSF55120">
    <property type="entry name" value="Pseudouridine synthase"/>
    <property type="match status" value="1"/>
</dbReference>
<dbReference type="InterPro" id="IPR020103">
    <property type="entry name" value="PsdUridine_synth_cat_dom_sf"/>
</dbReference>
<keyword evidence="1" id="KW-0413">Isomerase</keyword>
<dbReference type="AlphaFoldDB" id="A0A7C2YJS6"/>
<proteinExistence type="predicted"/>
<dbReference type="InterPro" id="IPR020094">
    <property type="entry name" value="TruA/RsuA/RluB/E/F_N"/>
</dbReference>
<dbReference type="EMBL" id="DSFE01000072">
    <property type="protein sequence ID" value="HEU97851.1"/>
    <property type="molecule type" value="Genomic_DNA"/>
</dbReference>
<accession>A0A7C2YJS6</accession>
<evidence type="ECO:0000313" key="2">
    <source>
        <dbReference type="EMBL" id="HEU97851.1"/>
    </source>
</evidence>
<dbReference type="GO" id="GO:0031119">
    <property type="term" value="P:tRNA pseudouridine synthesis"/>
    <property type="evidence" value="ECO:0007669"/>
    <property type="project" value="TreeGrafter"/>
</dbReference>
<name>A0A7C2YJS6_9CREN</name>
<dbReference type="Gene3D" id="3.30.70.580">
    <property type="entry name" value="Pseudouridine synthase I, catalytic domain, N-terminal subdomain"/>
    <property type="match status" value="1"/>
</dbReference>
<evidence type="ECO:0000256" key="1">
    <source>
        <dbReference type="ARBA" id="ARBA00023235"/>
    </source>
</evidence>
<dbReference type="InterPro" id="IPR001406">
    <property type="entry name" value="PsdUridine_synth_TruA"/>
</dbReference>
<reference evidence="2" key="1">
    <citation type="journal article" date="2020" name="mSystems">
        <title>Genome- and Community-Level Interaction Insights into Carbon Utilization and Element Cycling Functions of Hydrothermarchaeota in Hydrothermal Sediment.</title>
        <authorList>
            <person name="Zhou Z."/>
            <person name="Liu Y."/>
            <person name="Xu W."/>
            <person name="Pan J."/>
            <person name="Luo Z.H."/>
            <person name="Li M."/>
        </authorList>
    </citation>
    <scope>NUCLEOTIDE SEQUENCE [LARGE SCALE GENOMIC DNA]</scope>
    <source>
        <strain evidence="2">SpSt-1259</strain>
    </source>
</reference>
<dbReference type="GO" id="GO:0003723">
    <property type="term" value="F:RNA binding"/>
    <property type="evidence" value="ECO:0007669"/>
    <property type="project" value="InterPro"/>
</dbReference>
<dbReference type="PANTHER" id="PTHR11142:SF5">
    <property type="entry name" value="TRNA PSEUDOURIDINE(38_39) SYNTHASE"/>
    <property type="match status" value="1"/>
</dbReference>
<gene>
    <name evidence="2" type="ORF">ENO36_03225</name>
</gene>
<dbReference type="PANTHER" id="PTHR11142">
    <property type="entry name" value="PSEUDOURIDYLATE SYNTHASE"/>
    <property type="match status" value="1"/>
</dbReference>
<dbReference type="GO" id="GO:0009982">
    <property type="term" value="F:pseudouridine synthase activity"/>
    <property type="evidence" value="ECO:0007669"/>
    <property type="project" value="InterPro"/>
</dbReference>